<evidence type="ECO:0000313" key="2">
    <source>
        <dbReference type="EMBL" id="TNN34835.1"/>
    </source>
</evidence>
<keyword evidence="3" id="KW-1185">Reference proteome</keyword>
<evidence type="ECO:0000313" key="3">
    <source>
        <dbReference type="Proteomes" id="UP000314294"/>
    </source>
</evidence>
<comment type="caution">
    <text evidence="2">The sequence shown here is derived from an EMBL/GenBank/DDBJ whole genome shotgun (WGS) entry which is preliminary data.</text>
</comment>
<dbReference type="Proteomes" id="UP000314294">
    <property type="component" value="Unassembled WGS sequence"/>
</dbReference>
<feature type="region of interest" description="Disordered" evidence="1">
    <location>
        <begin position="113"/>
        <end position="154"/>
    </location>
</feature>
<name>A0A4Z2F127_9TELE</name>
<organism evidence="2 3">
    <name type="scientific">Liparis tanakae</name>
    <name type="common">Tanaka's snailfish</name>
    <dbReference type="NCBI Taxonomy" id="230148"/>
    <lineage>
        <taxon>Eukaryota</taxon>
        <taxon>Metazoa</taxon>
        <taxon>Chordata</taxon>
        <taxon>Craniata</taxon>
        <taxon>Vertebrata</taxon>
        <taxon>Euteleostomi</taxon>
        <taxon>Actinopterygii</taxon>
        <taxon>Neopterygii</taxon>
        <taxon>Teleostei</taxon>
        <taxon>Neoteleostei</taxon>
        <taxon>Acanthomorphata</taxon>
        <taxon>Eupercaria</taxon>
        <taxon>Perciformes</taxon>
        <taxon>Cottioidei</taxon>
        <taxon>Cottales</taxon>
        <taxon>Liparidae</taxon>
        <taxon>Liparis</taxon>
    </lineage>
</organism>
<dbReference type="EMBL" id="SRLO01001881">
    <property type="protein sequence ID" value="TNN34835.1"/>
    <property type="molecule type" value="Genomic_DNA"/>
</dbReference>
<reference evidence="2 3" key="1">
    <citation type="submission" date="2019-03" db="EMBL/GenBank/DDBJ databases">
        <title>First draft genome of Liparis tanakae, snailfish: a comprehensive survey of snailfish specific genes.</title>
        <authorList>
            <person name="Kim W."/>
            <person name="Song I."/>
            <person name="Jeong J.-H."/>
            <person name="Kim D."/>
            <person name="Kim S."/>
            <person name="Ryu S."/>
            <person name="Song J.Y."/>
            <person name="Lee S.K."/>
        </authorList>
    </citation>
    <scope>NUCLEOTIDE SEQUENCE [LARGE SCALE GENOMIC DNA]</scope>
    <source>
        <tissue evidence="2">Muscle</tissue>
    </source>
</reference>
<evidence type="ECO:0000256" key="1">
    <source>
        <dbReference type="SAM" id="MobiDB-lite"/>
    </source>
</evidence>
<sequence length="154" mass="17047">MSYYTLITVVCRRVSVSRLPTRDRKRRGKCRRSISTNWAGFVLTTWSWSSRETNVSAQSYPVAEEIWVPDPCENKNIHHEDHGPLSTQIKALRRAYSRSGGSDPDLVAQMMDLQAEAQRVEENPPAPSGNSSSSLVEPEQEEAAAGSGAGEPET</sequence>
<dbReference type="AlphaFoldDB" id="A0A4Z2F127"/>
<gene>
    <name evidence="2" type="ORF">EYF80_054995</name>
</gene>
<proteinExistence type="predicted"/>
<accession>A0A4Z2F127</accession>
<protein>
    <submittedName>
        <fullName evidence="2">Uncharacterized protein</fullName>
    </submittedName>
</protein>
<dbReference type="OrthoDB" id="289416at2759"/>